<evidence type="ECO:0000256" key="4">
    <source>
        <dbReference type="ARBA" id="ARBA00012564"/>
    </source>
</evidence>
<feature type="compositionally biased region" description="Low complexity" evidence="12">
    <location>
        <begin position="885"/>
        <end position="895"/>
    </location>
</feature>
<keyword evidence="6" id="KW-0031">Aminopeptidase</keyword>
<evidence type="ECO:0000256" key="5">
    <source>
        <dbReference type="ARBA" id="ARBA00015611"/>
    </source>
</evidence>
<feature type="domain" description="Peptidase M1 membrane alanine aminopeptidase" evidence="13">
    <location>
        <begin position="263"/>
        <end position="468"/>
    </location>
</feature>
<dbReference type="Pfam" id="PF17900">
    <property type="entry name" value="Peptidase_M1_N"/>
    <property type="match status" value="1"/>
</dbReference>
<organism evidence="15 16">
    <name type="scientific">Pendulispora brunnea</name>
    <dbReference type="NCBI Taxonomy" id="2905690"/>
    <lineage>
        <taxon>Bacteria</taxon>
        <taxon>Pseudomonadati</taxon>
        <taxon>Myxococcota</taxon>
        <taxon>Myxococcia</taxon>
        <taxon>Myxococcales</taxon>
        <taxon>Sorangiineae</taxon>
        <taxon>Pendulisporaceae</taxon>
        <taxon>Pendulispora</taxon>
    </lineage>
</organism>
<dbReference type="InterPro" id="IPR011989">
    <property type="entry name" value="ARM-like"/>
</dbReference>
<evidence type="ECO:0000256" key="9">
    <source>
        <dbReference type="ARBA" id="ARBA00022801"/>
    </source>
</evidence>
<dbReference type="Gene3D" id="1.10.390.10">
    <property type="entry name" value="Neutral Protease Domain 2"/>
    <property type="match status" value="1"/>
</dbReference>
<proteinExistence type="inferred from homology"/>
<dbReference type="RefSeq" id="WP_394843729.1">
    <property type="nucleotide sequence ID" value="NZ_CP089982.1"/>
</dbReference>
<dbReference type="SUPFAM" id="SSF48371">
    <property type="entry name" value="ARM repeat"/>
    <property type="match status" value="2"/>
</dbReference>
<evidence type="ECO:0000256" key="10">
    <source>
        <dbReference type="ARBA" id="ARBA00022833"/>
    </source>
</evidence>
<evidence type="ECO:0000259" key="14">
    <source>
        <dbReference type="Pfam" id="PF17900"/>
    </source>
</evidence>
<dbReference type="Gene3D" id="2.60.40.1730">
    <property type="entry name" value="tricorn interacting facor f3 domain"/>
    <property type="match status" value="1"/>
</dbReference>
<evidence type="ECO:0000256" key="2">
    <source>
        <dbReference type="ARBA" id="ARBA00001947"/>
    </source>
</evidence>
<dbReference type="SMART" id="SM00567">
    <property type="entry name" value="EZ_HEAT"/>
    <property type="match status" value="7"/>
</dbReference>
<keyword evidence="9" id="KW-0378">Hydrolase</keyword>
<dbReference type="PANTHER" id="PTHR11533">
    <property type="entry name" value="PROTEASE M1 ZINC METALLOPROTEASE"/>
    <property type="match status" value="1"/>
</dbReference>
<dbReference type="Gene3D" id="1.25.10.10">
    <property type="entry name" value="Leucine-rich Repeat Variant"/>
    <property type="match status" value="2"/>
</dbReference>
<dbReference type="SUPFAM" id="SSF63737">
    <property type="entry name" value="Leukotriene A4 hydrolase N-terminal domain"/>
    <property type="match status" value="1"/>
</dbReference>
<evidence type="ECO:0000256" key="1">
    <source>
        <dbReference type="ARBA" id="ARBA00000098"/>
    </source>
</evidence>
<accession>A0ABZ2K341</accession>
<dbReference type="InterPro" id="IPR050344">
    <property type="entry name" value="Peptidase_M1_aminopeptidases"/>
</dbReference>
<dbReference type="PANTHER" id="PTHR11533:SF174">
    <property type="entry name" value="PUROMYCIN-SENSITIVE AMINOPEPTIDASE-RELATED"/>
    <property type="match status" value="1"/>
</dbReference>
<evidence type="ECO:0000256" key="3">
    <source>
        <dbReference type="ARBA" id="ARBA00010136"/>
    </source>
</evidence>
<dbReference type="CDD" id="cd09603">
    <property type="entry name" value="M1_APN_like"/>
    <property type="match status" value="1"/>
</dbReference>
<dbReference type="EMBL" id="CP089982">
    <property type="protein sequence ID" value="WXA93131.1"/>
    <property type="molecule type" value="Genomic_DNA"/>
</dbReference>
<reference evidence="15 16" key="1">
    <citation type="submission" date="2021-12" db="EMBL/GenBank/DDBJ databases">
        <title>Discovery of the Pendulisporaceae a myxobacterial family with distinct sporulation behavior and unique specialized metabolism.</title>
        <authorList>
            <person name="Garcia R."/>
            <person name="Popoff A."/>
            <person name="Bader C.D."/>
            <person name="Loehr J."/>
            <person name="Walesch S."/>
            <person name="Walt C."/>
            <person name="Boldt J."/>
            <person name="Bunk B."/>
            <person name="Haeckl F.J.F.P.J."/>
            <person name="Gunesch A.P."/>
            <person name="Birkelbach J."/>
            <person name="Nuebel U."/>
            <person name="Pietschmann T."/>
            <person name="Bach T."/>
            <person name="Mueller R."/>
        </authorList>
    </citation>
    <scope>NUCLEOTIDE SEQUENCE [LARGE SCALE GENOMIC DNA]</scope>
    <source>
        <strain evidence="15 16">MSr12523</strain>
    </source>
</reference>
<keyword evidence="16" id="KW-1185">Reference proteome</keyword>
<feature type="region of interest" description="Disordered" evidence="12">
    <location>
        <begin position="853"/>
        <end position="910"/>
    </location>
</feature>
<evidence type="ECO:0000256" key="12">
    <source>
        <dbReference type="SAM" id="MobiDB-lite"/>
    </source>
</evidence>
<comment type="similarity">
    <text evidence="3">Belongs to the peptidase M1 family.</text>
</comment>
<dbReference type="Proteomes" id="UP001379533">
    <property type="component" value="Chromosome"/>
</dbReference>
<protein>
    <recommendedName>
        <fullName evidence="5">Aminopeptidase N</fullName>
        <ecNumber evidence="4">3.4.11.2</ecNumber>
    </recommendedName>
</protein>
<evidence type="ECO:0000256" key="11">
    <source>
        <dbReference type="ARBA" id="ARBA00023049"/>
    </source>
</evidence>
<feature type="compositionally biased region" description="Basic residues" evidence="12">
    <location>
        <begin position="896"/>
        <end position="910"/>
    </location>
</feature>
<evidence type="ECO:0000256" key="6">
    <source>
        <dbReference type="ARBA" id="ARBA00022438"/>
    </source>
</evidence>
<keyword evidence="11" id="KW-0482">Metalloprotease</keyword>
<evidence type="ECO:0000256" key="8">
    <source>
        <dbReference type="ARBA" id="ARBA00022723"/>
    </source>
</evidence>
<dbReference type="InterPro" id="IPR045357">
    <property type="entry name" value="Aminopeptidase_N-like_N"/>
</dbReference>
<evidence type="ECO:0000256" key="7">
    <source>
        <dbReference type="ARBA" id="ARBA00022670"/>
    </source>
</evidence>
<comment type="catalytic activity">
    <reaction evidence="1">
        <text>Release of an N-terminal amino acid, Xaa-|-Yaa- from a peptide, amide or arylamide. Xaa is preferably Ala, but may be most amino acids including Pro (slow action). When a terminal hydrophobic residue is followed by a prolyl residue, the two may be released as an intact Xaa-Pro dipeptide.</text>
        <dbReference type="EC" id="3.4.11.2"/>
    </reaction>
</comment>
<evidence type="ECO:0000313" key="15">
    <source>
        <dbReference type="EMBL" id="WXA93131.1"/>
    </source>
</evidence>
<dbReference type="InterPro" id="IPR027268">
    <property type="entry name" value="Peptidase_M4/M1_CTD_sf"/>
</dbReference>
<sequence length="910" mass="101794">MSLEHRVHAGCGCGFRNLNFLSESTEFGEKGALRPFALSGTTRHFERDRPFAVDHLKLELELDFPRKSVSGTATLSLRRIDPVSTEIALDAIGFDLKTVTVEGRPASFVYDGKILRVAIPASLEAGELAVTYSATPRRGLYFLEPDEHVPNRPRQVWSQCQEEDARHFLPCHDKPHVKMTTEMIVTVPNGNDVLSNGELLSKETPAEGPWRFHWKMNAPHPSYLLTLVAGEFAELKDSAGNVPLTYLVPKGREADGEATFARTPDMVNYFGELTGVPYPWNKYAQVVVSDFIFGGMENTTATTMYEHILLDERARLDITSDDLIAHELAHQWFGDYVTCRDWSEGWLNEGFATFMEHVWREKHLGRDEYEVAIKGDLDAYLGEATGRYRRPIVCQTYDAPLDLFDRHLYEKGGLVLHLLRREIGDALFWRGVGNYLRRHGRGVVETRDLMRALEEVSGRSLGQLFDQWVYRPGHPELEVQISWDKKVLSVTVKQTQAATDDVPNVFEFPLELALVDGEGKTRRERLRVSQRTETFTLPVEERPSFVVVDPEMRVLGSVSLKVPQDMLREQLTKAESARGRWLAAHALSKNDDPVTITALAARLEDESEFWAVRAAAAESLGDIRATEGFDVLSQHVNTAHHKVRRAVVRALGRFKTPKAATILRPKALHDASYLVEAEAARALGHTKQPSVYETLLDVLDRPSWADVIRVGAIDGLATLRDDRALPHLMSRTRYGHATRARRAAILALPKVSGDRKAREALEELLEDGDPHLRVDVARALADLGDTKARGALRARLEVDLDPRVRRRIREVLRDLGGDSKRALDQVREELEKVQNEHSELKARLALLEARLGEASSTRGPLPKGTNGSNGSAARTDKAHKNGVSAKKAPAKAGAKNAKKGKAARPARRTR</sequence>
<evidence type="ECO:0000313" key="16">
    <source>
        <dbReference type="Proteomes" id="UP001379533"/>
    </source>
</evidence>
<dbReference type="InterPro" id="IPR004155">
    <property type="entry name" value="PBS_lyase_HEAT"/>
</dbReference>
<gene>
    <name evidence="15" type="ORF">LZC95_42605</name>
</gene>
<dbReference type="InterPro" id="IPR014782">
    <property type="entry name" value="Peptidase_M1_dom"/>
</dbReference>
<dbReference type="InterPro" id="IPR016024">
    <property type="entry name" value="ARM-type_fold"/>
</dbReference>
<comment type="cofactor">
    <cofactor evidence="2">
        <name>Zn(2+)</name>
        <dbReference type="ChEBI" id="CHEBI:29105"/>
    </cofactor>
</comment>
<dbReference type="InterPro" id="IPR042097">
    <property type="entry name" value="Aminopeptidase_N-like_N_sf"/>
</dbReference>
<feature type="domain" description="Aminopeptidase N-like N-terminal" evidence="14">
    <location>
        <begin position="54"/>
        <end position="224"/>
    </location>
</feature>
<dbReference type="Pfam" id="PF01433">
    <property type="entry name" value="Peptidase_M1"/>
    <property type="match status" value="1"/>
</dbReference>
<keyword evidence="7" id="KW-0645">Protease</keyword>
<name>A0ABZ2K341_9BACT</name>
<dbReference type="Pfam" id="PF13646">
    <property type="entry name" value="HEAT_2"/>
    <property type="match status" value="2"/>
</dbReference>
<evidence type="ECO:0000259" key="13">
    <source>
        <dbReference type="Pfam" id="PF01433"/>
    </source>
</evidence>
<keyword evidence="8" id="KW-0479">Metal-binding</keyword>
<dbReference type="EC" id="3.4.11.2" evidence="4"/>
<keyword evidence="10" id="KW-0862">Zinc</keyword>
<dbReference type="InterPro" id="IPR001930">
    <property type="entry name" value="Peptidase_M1"/>
</dbReference>
<dbReference type="SUPFAM" id="SSF55486">
    <property type="entry name" value="Metalloproteases ('zincins'), catalytic domain"/>
    <property type="match status" value="1"/>
</dbReference>
<dbReference type="PRINTS" id="PR00756">
    <property type="entry name" value="ALADIPTASE"/>
</dbReference>